<gene>
    <name evidence="1" type="ORF">O6H91_01G147600</name>
</gene>
<accession>A0ACC2EX38</accession>
<organism evidence="1 2">
    <name type="scientific">Diphasiastrum complanatum</name>
    <name type="common">Issler's clubmoss</name>
    <name type="synonym">Lycopodium complanatum</name>
    <dbReference type="NCBI Taxonomy" id="34168"/>
    <lineage>
        <taxon>Eukaryota</taxon>
        <taxon>Viridiplantae</taxon>
        <taxon>Streptophyta</taxon>
        <taxon>Embryophyta</taxon>
        <taxon>Tracheophyta</taxon>
        <taxon>Lycopodiopsida</taxon>
        <taxon>Lycopodiales</taxon>
        <taxon>Lycopodiaceae</taxon>
        <taxon>Lycopodioideae</taxon>
        <taxon>Diphasiastrum</taxon>
    </lineage>
</organism>
<evidence type="ECO:0000313" key="2">
    <source>
        <dbReference type="Proteomes" id="UP001162992"/>
    </source>
</evidence>
<proteinExistence type="predicted"/>
<comment type="caution">
    <text evidence="1">The sequence shown here is derived from an EMBL/GenBank/DDBJ whole genome shotgun (WGS) entry which is preliminary data.</text>
</comment>
<dbReference type="Proteomes" id="UP001162992">
    <property type="component" value="Chromosome 1"/>
</dbReference>
<name>A0ACC2EX38_DIPCM</name>
<dbReference type="EMBL" id="CM055092">
    <property type="protein sequence ID" value="KAJ7571076.1"/>
    <property type="molecule type" value="Genomic_DNA"/>
</dbReference>
<sequence length="870" mass="97137">MNDGNFRDRKAHVEVDVSLREWITRPGRVIDRVESLHIFRQVLEFVDLAHSQGVLLRNVRPSCFLLSSSHRVKFIDSAASRSCSSSERSSKRSTGRPTSAFPVSRLECDREETVRNNLEISVREPITSGDRGVGVVGGASFQLSMDAPEINQSGHVREDCLNVHGCQKGNTEVARNVSATSIQSAWLKDWAGSLGSEPLEGRSSGAACGTRMVSGIGAELNDTKISRNDLPCDFSEDSSSSVGNNFPLRQVLLIEETLYTSPEELGGAASSVASDIYRLGVLFFELFCTFSSGSEWSRIMSNLRHRILPPRLLSELPKEAALCLWLLHPESRSRPKAREVLQCELLNEVETALAERQAPVDIEDKELELELLFDFLLRLQHQKEEAAQKLCKDIACLMADIEEINNRQFSLKQRGVLRKSMRTEGFSGLKSVDREDLGCISKAKVYDDMQLKSGKLMNNFKQLEHAYFAMRWKVDPPLPERGKALSCIQENATDPRSATLSGFNICKFDHKSLPVEEQGGHIEDRLGSFFNNLCKYAHYSQFKVKASLRHGDLLNTANMVCSLSFDRDQEYFATAGVCKRIKVFECDAVLNEDVDIHYPVVEMTSGSKLSSICWNSYIKNHIASSDYDGVVQLWDAHTSQTLMMYKEHEKRAWSVDFSHADPTKLASGSDDGCVKLWSINHEASICTLRMKANICCVQFPTDSAHLLAFGSADYKIYCYDLRHTRFPLCVLGNHNKAVSYVKFLDSTTLISASTDNTLKLWDICKTSKVGGFHNFCTLTYTGHTNEKNFVGLSVADGYIACGSETNEVFVYHQSFPMPMASHKFGSADPILGQKTEDESGQFVSSVCWRAKSQTLVAANSMGNIKLLEMV</sequence>
<keyword evidence="2" id="KW-1185">Reference proteome</keyword>
<protein>
    <submittedName>
        <fullName evidence="1">Uncharacterized protein</fullName>
    </submittedName>
</protein>
<evidence type="ECO:0000313" key="1">
    <source>
        <dbReference type="EMBL" id="KAJ7571076.1"/>
    </source>
</evidence>
<reference evidence="2" key="1">
    <citation type="journal article" date="2024" name="Proc. Natl. Acad. Sci. U.S.A.">
        <title>Extraordinary preservation of gene collinearity over three hundred million years revealed in homosporous lycophytes.</title>
        <authorList>
            <person name="Li C."/>
            <person name="Wickell D."/>
            <person name="Kuo L.Y."/>
            <person name="Chen X."/>
            <person name="Nie B."/>
            <person name="Liao X."/>
            <person name="Peng D."/>
            <person name="Ji J."/>
            <person name="Jenkins J."/>
            <person name="Williams M."/>
            <person name="Shu S."/>
            <person name="Plott C."/>
            <person name="Barry K."/>
            <person name="Rajasekar S."/>
            <person name="Grimwood J."/>
            <person name="Han X."/>
            <person name="Sun S."/>
            <person name="Hou Z."/>
            <person name="He W."/>
            <person name="Dai G."/>
            <person name="Sun C."/>
            <person name="Schmutz J."/>
            <person name="Leebens-Mack J.H."/>
            <person name="Li F.W."/>
            <person name="Wang L."/>
        </authorList>
    </citation>
    <scope>NUCLEOTIDE SEQUENCE [LARGE SCALE GENOMIC DNA]</scope>
    <source>
        <strain evidence="2">cv. PW_Plant_1</strain>
    </source>
</reference>